<protein>
    <submittedName>
        <fullName evidence="1">Uncharacterized protein</fullName>
    </submittedName>
</protein>
<name>A0A135YNH0_9FIRM</name>
<dbReference type="PATRIC" id="fig|1261.5.peg.1670"/>
<dbReference type="EMBL" id="LSQZ01000085">
    <property type="protein sequence ID" value="KXI10923.1"/>
    <property type="molecule type" value="Genomic_DNA"/>
</dbReference>
<gene>
    <name evidence="1" type="ORF">HMPREF3195_01665</name>
</gene>
<evidence type="ECO:0000313" key="2">
    <source>
        <dbReference type="Proteomes" id="UP000070326"/>
    </source>
</evidence>
<dbReference type="STRING" id="1261.HMPREF3195_01665"/>
<organism evidence="1 2">
    <name type="scientific">Peptostreptococcus anaerobius</name>
    <dbReference type="NCBI Taxonomy" id="1261"/>
    <lineage>
        <taxon>Bacteria</taxon>
        <taxon>Bacillati</taxon>
        <taxon>Bacillota</taxon>
        <taxon>Clostridia</taxon>
        <taxon>Peptostreptococcales</taxon>
        <taxon>Peptostreptococcaceae</taxon>
        <taxon>Peptostreptococcus</taxon>
    </lineage>
</organism>
<evidence type="ECO:0000313" key="1">
    <source>
        <dbReference type="EMBL" id="KXI10923.1"/>
    </source>
</evidence>
<accession>A0A135YNH0</accession>
<proteinExistence type="predicted"/>
<reference evidence="1 2" key="1">
    <citation type="submission" date="2016-02" db="EMBL/GenBank/DDBJ databases">
        <authorList>
            <person name="Wen L."/>
            <person name="He K."/>
            <person name="Yang H."/>
        </authorList>
    </citation>
    <scope>NUCLEOTIDE SEQUENCE [LARGE SCALE GENOMIC DNA]</scope>
    <source>
        <strain evidence="1 2">MJR8628A</strain>
    </source>
</reference>
<dbReference type="Proteomes" id="UP000070326">
    <property type="component" value="Unassembled WGS sequence"/>
</dbReference>
<comment type="caution">
    <text evidence="1">The sequence shown here is derived from an EMBL/GenBank/DDBJ whole genome shotgun (WGS) entry which is preliminary data.</text>
</comment>
<sequence>MVLENNLKRLSRYLKNGLTIEVRPFCFVLNHCNDKHNSILIGQYDV</sequence>
<dbReference type="AlphaFoldDB" id="A0A135YNH0"/>